<dbReference type="eggNOG" id="arCOG04340">
    <property type="taxonomic scope" value="Archaea"/>
</dbReference>
<dbReference type="HOGENOM" id="CLU_047220_0_0_2"/>
<dbReference type="Gene3D" id="3.40.50.150">
    <property type="entry name" value="Vaccinia Virus protein VP39"/>
    <property type="match status" value="1"/>
</dbReference>
<dbReference type="Pfam" id="PF07021">
    <property type="entry name" value="MetW"/>
    <property type="match status" value="1"/>
</dbReference>
<dbReference type="OrthoDB" id="142890at2157"/>
<dbReference type="PANTHER" id="PTHR43861">
    <property type="entry name" value="TRANS-ACONITATE 2-METHYLTRANSFERASE-RELATED"/>
    <property type="match status" value="1"/>
</dbReference>
<dbReference type="Proteomes" id="UP000005233">
    <property type="component" value="Chromosome"/>
</dbReference>
<dbReference type="GeneID" id="25398945"/>
<protein>
    <submittedName>
        <fullName evidence="1">Methionine biosynthesis protein MetW</fullName>
    </submittedName>
</protein>
<dbReference type="STRING" id="1041930.Mtc_0614"/>
<sequence length="484" mass="55556">MGNNLETEEINVEEIMKKIKENVYKKMALAQNTLEPRGAACIDSVPENADLAYIRNNWYIHNNDYKISSHRKFVGPVLIKGRELVLGEIKRYMDPIISRQNDFNSHVANAIVDLNKERINLARQTMDNIAVIIDSRTDEIKNEIKSQIKADIQAINEQTLASIKALNEQTTANISAANEKMMTSIEALKFETESLIEDRIGKLKVEVSNDANIKVKEVLSDINKDIENKAWLAGLLERRINDRLEVSSTAGKGESIKDINYFVFEERFRGSSNDIKQKQAIFLPYYKGCKNVLDIGCGRGEFLEMMRENGIVARGIDIDDDMIDYCQSKGLDVEKIDAIAYLERIEDKSLDGIFIDQVIEHLEPEYLIRMLKLCFDKLKFGYYLCAETVNPLSLTSFANFYIDMTHKRPVHPETLRFLFSMAGFRELEVKFTAPVEDRFRLKKIDIGSGLNENEQKAFTIYNQNIDRLNDMLFGYQDYSVIGKK</sequence>
<name>H8I6Q7_METCZ</name>
<dbReference type="EMBL" id="CP003243">
    <property type="protein sequence ID" value="AFC99377.1"/>
    <property type="molecule type" value="Genomic_DNA"/>
</dbReference>
<evidence type="ECO:0000313" key="2">
    <source>
        <dbReference type="Proteomes" id="UP000005233"/>
    </source>
</evidence>
<dbReference type="InterPro" id="IPR010743">
    <property type="entry name" value="Methionine_synth_MetW"/>
</dbReference>
<reference evidence="1 2" key="1">
    <citation type="journal article" date="2012" name="J. Bacteriol.">
        <title>Complete genome sequence of a thermophilic methanogen, Methanocella conradii HZ254, isolated from Chinese rice field soil.</title>
        <authorList>
            <person name="Lu Z."/>
            <person name="Lu Y."/>
        </authorList>
    </citation>
    <scope>NUCLEOTIDE SEQUENCE [LARGE SCALE GENOMIC DNA]</scope>
    <source>
        <strain evidence="2">DSM 24694 / JCM 17849 / CGMCC 1.5162 / HZ254</strain>
    </source>
</reference>
<organism evidence="1 2">
    <name type="scientific">Methanocella conradii (strain DSM 24694 / JCM 17849 / CGMCC 1.5162 / HZ254)</name>
    <dbReference type="NCBI Taxonomy" id="1041930"/>
    <lineage>
        <taxon>Archaea</taxon>
        <taxon>Methanobacteriati</taxon>
        <taxon>Methanobacteriota</taxon>
        <taxon>Stenosarchaea group</taxon>
        <taxon>Methanomicrobia</taxon>
        <taxon>Methanocellales</taxon>
        <taxon>Methanocellaceae</taxon>
        <taxon>Methanocella</taxon>
    </lineage>
</organism>
<proteinExistence type="predicted"/>
<dbReference type="KEGG" id="mez:Mtc_0614"/>
<dbReference type="SUPFAM" id="SSF53335">
    <property type="entry name" value="S-adenosyl-L-methionine-dependent methyltransferases"/>
    <property type="match status" value="1"/>
</dbReference>
<evidence type="ECO:0000313" key="1">
    <source>
        <dbReference type="EMBL" id="AFC99377.1"/>
    </source>
</evidence>
<dbReference type="AlphaFoldDB" id="H8I6Q7"/>
<keyword evidence="2" id="KW-1185">Reference proteome</keyword>
<dbReference type="RefSeq" id="WP_014405216.1">
    <property type="nucleotide sequence ID" value="NC_017034.1"/>
</dbReference>
<dbReference type="CDD" id="cd02440">
    <property type="entry name" value="AdoMet_MTases"/>
    <property type="match status" value="1"/>
</dbReference>
<gene>
    <name evidence="1" type="primary">metW</name>
    <name evidence="1" type="ordered locus">Mtc_0614</name>
</gene>
<accession>H8I6Q7</accession>
<dbReference type="InterPro" id="IPR029063">
    <property type="entry name" value="SAM-dependent_MTases_sf"/>
</dbReference>